<evidence type="ECO:0000256" key="2">
    <source>
        <dbReference type="ARBA" id="ARBA00022801"/>
    </source>
</evidence>
<dbReference type="PROSITE" id="PS00122">
    <property type="entry name" value="CARBOXYLESTERASE_B_1"/>
    <property type="match status" value="1"/>
</dbReference>
<protein>
    <recommendedName>
        <fullName evidence="3">Carboxylic ester hydrolase</fullName>
        <ecNumber evidence="3">3.1.1.-</ecNumber>
    </recommendedName>
</protein>
<evidence type="ECO:0000256" key="1">
    <source>
        <dbReference type="ARBA" id="ARBA00005964"/>
    </source>
</evidence>
<gene>
    <name evidence="5" type="ORF">PCG10_007565</name>
</gene>
<evidence type="ECO:0000313" key="5">
    <source>
        <dbReference type="EMBL" id="KAF7522264.1"/>
    </source>
</evidence>
<dbReference type="InterPro" id="IPR050654">
    <property type="entry name" value="AChE-related_enzymes"/>
</dbReference>
<dbReference type="Pfam" id="PF00135">
    <property type="entry name" value="COesterase"/>
    <property type="match status" value="1"/>
</dbReference>
<dbReference type="GO" id="GO:0072330">
    <property type="term" value="P:monocarboxylic acid biosynthetic process"/>
    <property type="evidence" value="ECO:0007669"/>
    <property type="project" value="UniProtKB-ARBA"/>
</dbReference>
<dbReference type="Proteomes" id="UP000701341">
    <property type="component" value="Unassembled WGS sequence"/>
</dbReference>
<comment type="similarity">
    <text evidence="1 3">Belongs to the type-B carboxylesterase/lipase family.</text>
</comment>
<name>A0A9P5GK18_PENCR</name>
<dbReference type="InterPro" id="IPR029058">
    <property type="entry name" value="AB_hydrolase_fold"/>
</dbReference>
<dbReference type="GO" id="GO:0017000">
    <property type="term" value="P:antibiotic biosynthetic process"/>
    <property type="evidence" value="ECO:0007669"/>
    <property type="project" value="UniProtKB-ARBA"/>
</dbReference>
<evidence type="ECO:0000313" key="6">
    <source>
        <dbReference type="Proteomes" id="UP000701341"/>
    </source>
</evidence>
<sequence length="359" mass="38754">MLAGKDKTNTLLIVFGFPASPQIALEQRNLGFMDQRQALTWVTKNIRAFGGDPSKVTVFGESSGGYSVKQLLANPPSPLQFRAAIMQSQALGDQGDGDKSWAALADDLGCNSTTSGISQLECMRSSPADQIRAILNSGTLGFPPAVDNKTNNGNFEAAINAHTVANVPILLGTNADEGTVLTSVMPDSQILLQNFLGNDTHSQALARAAYPHDATEKELKSRIVTDYLYTCTTSAIANVLNDANYKVWRYYFNASFPNTQPFPGAGAWHTSEISLVFGTYPRNYMTTPQQIELSKFMQHSWASFAKDPERGPGWTMIEGGKEDLQVIGANGTSWGQPASIESVEDICSVYSPAIRIGGL</sequence>
<dbReference type="InterPro" id="IPR019826">
    <property type="entry name" value="Carboxylesterase_B_AS"/>
</dbReference>
<dbReference type="GO" id="GO:0052689">
    <property type="term" value="F:carboxylic ester hydrolase activity"/>
    <property type="evidence" value="ECO:0007669"/>
    <property type="project" value="TreeGrafter"/>
</dbReference>
<dbReference type="PANTHER" id="PTHR43918">
    <property type="entry name" value="ACETYLCHOLINESTERASE"/>
    <property type="match status" value="1"/>
</dbReference>
<comment type="caution">
    <text evidence="5">The sequence shown here is derived from an EMBL/GenBank/DDBJ whole genome shotgun (WGS) entry which is preliminary data.</text>
</comment>
<proteinExistence type="inferred from homology"/>
<dbReference type="PANTHER" id="PTHR43918:SF4">
    <property type="entry name" value="CARBOXYLIC ESTER HYDROLASE"/>
    <property type="match status" value="1"/>
</dbReference>
<evidence type="ECO:0000256" key="3">
    <source>
        <dbReference type="RuleBase" id="RU361235"/>
    </source>
</evidence>
<dbReference type="InterPro" id="IPR002018">
    <property type="entry name" value="CarbesteraseB"/>
</dbReference>
<dbReference type="AlphaFoldDB" id="A0A9P5GK18"/>
<keyword evidence="2 3" id="KW-0378">Hydrolase</keyword>
<feature type="domain" description="Carboxylesterase type B" evidence="4">
    <location>
        <begin position="14"/>
        <end position="307"/>
    </location>
</feature>
<reference evidence="5" key="1">
    <citation type="submission" date="2020-02" db="EMBL/GenBank/DDBJ databases">
        <authorList>
            <person name="Lichtner F.J."/>
        </authorList>
    </citation>
    <scope>NUCLEOTIDE SEQUENCE</scope>
    <source>
        <strain evidence="5">G10</strain>
    </source>
</reference>
<dbReference type="SUPFAM" id="SSF53474">
    <property type="entry name" value="alpha/beta-Hydrolases"/>
    <property type="match status" value="1"/>
</dbReference>
<dbReference type="Gene3D" id="3.40.50.1820">
    <property type="entry name" value="alpha/beta hydrolase"/>
    <property type="match status" value="1"/>
</dbReference>
<evidence type="ECO:0000259" key="4">
    <source>
        <dbReference type="Pfam" id="PF00135"/>
    </source>
</evidence>
<dbReference type="EC" id="3.1.1.-" evidence="3"/>
<organism evidence="5 6">
    <name type="scientific">Penicillium crustosum</name>
    <name type="common">Blue mold fungus</name>
    <dbReference type="NCBI Taxonomy" id="36656"/>
    <lineage>
        <taxon>Eukaryota</taxon>
        <taxon>Fungi</taxon>
        <taxon>Dikarya</taxon>
        <taxon>Ascomycota</taxon>
        <taxon>Pezizomycotina</taxon>
        <taxon>Eurotiomycetes</taxon>
        <taxon>Eurotiomycetidae</taxon>
        <taxon>Eurotiales</taxon>
        <taxon>Aspergillaceae</taxon>
        <taxon>Penicillium</taxon>
    </lineage>
</organism>
<keyword evidence="6" id="KW-1185">Reference proteome</keyword>
<dbReference type="EMBL" id="JAAOZQ010000054">
    <property type="protein sequence ID" value="KAF7522264.1"/>
    <property type="molecule type" value="Genomic_DNA"/>
</dbReference>
<accession>A0A9P5GK18</accession>